<accession>A0A365GX37</accession>
<gene>
    <name evidence="5" type="ORF">DPM19_30705</name>
</gene>
<evidence type="ECO:0000313" key="6">
    <source>
        <dbReference type="Proteomes" id="UP000251891"/>
    </source>
</evidence>
<dbReference type="InterPro" id="IPR001296">
    <property type="entry name" value="Glyco_trans_1"/>
</dbReference>
<evidence type="ECO:0000259" key="3">
    <source>
        <dbReference type="Pfam" id="PF00534"/>
    </source>
</evidence>
<evidence type="ECO:0008006" key="7">
    <source>
        <dbReference type="Google" id="ProtNLM"/>
    </source>
</evidence>
<evidence type="ECO:0000256" key="1">
    <source>
        <dbReference type="ARBA" id="ARBA00022676"/>
    </source>
</evidence>
<dbReference type="GO" id="GO:1901137">
    <property type="term" value="P:carbohydrate derivative biosynthetic process"/>
    <property type="evidence" value="ECO:0007669"/>
    <property type="project" value="UniProtKB-ARBA"/>
</dbReference>
<dbReference type="EMBL" id="QLYX01000019">
    <property type="protein sequence ID" value="RAY11397.1"/>
    <property type="molecule type" value="Genomic_DNA"/>
</dbReference>
<proteinExistence type="predicted"/>
<dbReference type="InterPro" id="IPR028098">
    <property type="entry name" value="Glyco_trans_4-like_N"/>
</dbReference>
<dbReference type="GO" id="GO:0016757">
    <property type="term" value="F:glycosyltransferase activity"/>
    <property type="evidence" value="ECO:0007669"/>
    <property type="project" value="UniProtKB-KW"/>
</dbReference>
<sequence length="394" mass="42616">MRHSPSSSQQPGEQPMRIVMIGQRGLPPTHGGVEHHVAHLGRRLAERGHQVTAFCRTNYVTERSADYQGIRLRHLPTIGSKHLDAIVHSALSTTVAGMPDIVHYHALGPGLCAPLPRYLSGTRVVQTVHGLDDRRAKWGRAARSVLRTARWVSDRVPDAVVAVSEEVLGSYAGSRRGLTVHIPNGVERPARPARGSADRFGLRPGRYVLYVGRLVPEKAPDLLIRAFRELPGDTELVIAGGSSFTDDYVDELRKLAAADSRVRMLGYVYGDDLAALYADAGAFVQPSVLEGMPLTLLEALSHAVPVVASDIAPHLEVLGGDAPGGRIFRGGDAGHLRDVLAAVLAGSAAEREGAAKRRDDVLDRYSWDTAVDALEELYRVLLRRPAQAASRAAR</sequence>
<dbReference type="PANTHER" id="PTHR45947:SF3">
    <property type="entry name" value="SULFOQUINOVOSYL TRANSFERASE SQD2"/>
    <property type="match status" value="1"/>
</dbReference>
<evidence type="ECO:0000256" key="2">
    <source>
        <dbReference type="ARBA" id="ARBA00022679"/>
    </source>
</evidence>
<dbReference type="PANTHER" id="PTHR45947">
    <property type="entry name" value="SULFOQUINOVOSYL TRANSFERASE SQD2"/>
    <property type="match status" value="1"/>
</dbReference>
<feature type="domain" description="Glycosyltransferase subfamily 4-like N-terminal" evidence="4">
    <location>
        <begin position="31"/>
        <end position="187"/>
    </location>
</feature>
<dbReference type="Pfam" id="PF13439">
    <property type="entry name" value="Glyco_transf_4"/>
    <property type="match status" value="1"/>
</dbReference>
<dbReference type="InterPro" id="IPR050194">
    <property type="entry name" value="Glycosyltransferase_grp1"/>
</dbReference>
<keyword evidence="6" id="KW-1185">Reference proteome</keyword>
<dbReference type="CDD" id="cd03801">
    <property type="entry name" value="GT4_PimA-like"/>
    <property type="match status" value="1"/>
</dbReference>
<evidence type="ECO:0000313" key="5">
    <source>
        <dbReference type="EMBL" id="RAY11397.1"/>
    </source>
</evidence>
<reference evidence="5 6" key="1">
    <citation type="submission" date="2018-06" db="EMBL/GenBank/DDBJ databases">
        <title>Actinomadura craniellae sp. nov. isolated from marine sponge Craniella sp.</title>
        <authorList>
            <person name="Li L."/>
            <person name="Xu Q.H."/>
            <person name="Lin H.W."/>
            <person name="Lu Y.H."/>
        </authorList>
    </citation>
    <scope>NUCLEOTIDE SEQUENCE [LARGE SCALE GENOMIC DNA]</scope>
    <source>
        <strain evidence="5 6">LHW63021</strain>
    </source>
</reference>
<dbReference type="Pfam" id="PF00534">
    <property type="entry name" value="Glycos_transf_1"/>
    <property type="match status" value="1"/>
</dbReference>
<name>A0A365GX37_9ACTN</name>
<evidence type="ECO:0000259" key="4">
    <source>
        <dbReference type="Pfam" id="PF13439"/>
    </source>
</evidence>
<dbReference type="Proteomes" id="UP000251891">
    <property type="component" value="Unassembled WGS sequence"/>
</dbReference>
<organism evidence="5 6">
    <name type="scientific">Actinomadura craniellae</name>
    <dbReference type="NCBI Taxonomy" id="2231787"/>
    <lineage>
        <taxon>Bacteria</taxon>
        <taxon>Bacillati</taxon>
        <taxon>Actinomycetota</taxon>
        <taxon>Actinomycetes</taxon>
        <taxon>Streptosporangiales</taxon>
        <taxon>Thermomonosporaceae</taxon>
        <taxon>Actinomadura</taxon>
    </lineage>
</organism>
<protein>
    <recommendedName>
        <fullName evidence="7">Glycosyl transferase family 1</fullName>
    </recommendedName>
</protein>
<keyword evidence="2" id="KW-0808">Transferase</keyword>
<dbReference type="AlphaFoldDB" id="A0A365GX37"/>
<keyword evidence="1" id="KW-0328">Glycosyltransferase</keyword>
<feature type="domain" description="Glycosyl transferase family 1" evidence="3">
    <location>
        <begin position="206"/>
        <end position="347"/>
    </location>
</feature>
<comment type="caution">
    <text evidence="5">The sequence shown here is derived from an EMBL/GenBank/DDBJ whole genome shotgun (WGS) entry which is preliminary data.</text>
</comment>
<dbReference type="SUPFAM" id="SSF53756">
    <property type="entry name" value="UDP-Glycosyltransferase/glycogen phosphorylase"/>
    <property type="match status" value="1"/>
</dbReference>
<dbReference type="Gene3D" id="3.40.50.2000">
    <property type="entry name" value="Glycogen Phosphorylase B"/>
    <property type="match status" value="2"/>
</dbReference>